<protein>
    <submittedName>
        <fullName evidence="3">Copper chaperone, heavy metal ion binding</fullName>
    </submittedName>
</protein>
<accession>W0VA94</accession>
<dbReference type="EMBL" id="HG322949">
    <property type="protein sequence ID" value="CDG84192.1"/>
    <property type="molecule type" value="Genomic_DNA"/>
</dbReference>
<keyword evidence="4" id="KW-1185">Reference proteome</keyword>
<dbReference type="Pfam" id="PF00403">
    <property type="entry name" value="HMA"/>
    <property type="match status" value="1"/>
</dbReference>
<dbReference type="OrthoDB" id="9813965at2"/>
<dbReference type="RefSeq" id="WP_038494262.1">
    <property type="nucleotide sequence ID" value="NZ_BCTH01000067.1"/>
</dbReference>
<feature type="domain" description="HMA" evidence="2">
    <location>
        <begin position="1"/>
        <end position="63"/>
    </location>
</feature>
<dbReference type="STRING" id="1349767.GJA_3577"/>
<dbReference type="PROSITE" id="PS50846">
    <property type="entry name" value="HMA_2"/>
    <property type="match status" value="1"/>
</dbReference>
<keyword evidence="1" id="KW-0479">Metal-binding</keyword>
<gene>
    <name evidence="3" type="primary">copZ</name>
    <name evidence="3" type="ORF">GJA_3577</name>
</gene>
<dbReference type="GO" id="GO:0046872">
    <property type="term" value="F:metal ion binding"/>
    <property type="evidence" value="ECO:0007669"/>
    <property type="project" value="UniProtKB-KW"/>
</dbReference>
<dbReference type="InterPro" id="IPR017969">
    <property type="entry name" value="Heavy-metal-associated_CS"/>
</dbReference>
<dbReference type="PATRIC" id="fig|1349767.4.peg.172"/>
<dbReference type="InterPro" id="IPR036163">
    <property type="entry name" value="HMA_dom_sf"/>
</dbReference>
<proteinExistence type="predicted"/>
<dbReference type="SUPFAM" id="SSF55008">
    <property type="entry name" value="HMA, heavy metal-associated domain"/>
    <property type="match status" value="1"/>
</dbReference>
<sequence length="63" mass="6496">MLELQVENMSCGHCVSSVTKAVLALDPQAKVTVDLAAKKVAVDSAAPVADIRSAIVEAGYPVN</sequence>
<reference evidence="3 4" key="1">
    <citation type="journal article" date="2015" name="Genome Announc.">
        <title>Genome Sequence of Mushroom Soft-Rot Pathogen Janthinobacterium agaricidamnosum.</title>
        <authorList>
            <person name="Graupner K."/>
            <person name="Lackner G."/>
            <person name="Hertweck C."/>
        </authorList>
    </citation>
    <scope>NUCLEOTIDE SEQUENCE [LARGE SCALE GENOMIC DNA]</scope>
    <source>
        <strain evidence="4">NBRC 102515 / DSM 9628</strain>
    </source>
</reference>
<evidence type="ECO:0000256" key="1">
    <source>
        <dbReference type="ARBA" id="ARBA00022723"/>
    </source>
</evidence>
<evidence type="ECO:0000313" key="3">
    <source>
        <dbReference type="EMBL" id="CDG84192.1"/>
    </source>
</evidence>
<dbReference type="KEGG" id="jag:GJA_3577"/>
<dbReference type="PROSITE" id="PS01047">
    <property type="entry name" value="HMA_1"/>
    <property type="match status" value="1"/>
</dbReference>
<dbReference type="InterPro" id="IPR006121">
    <property type="entry name" value="HMA_dom"/>
</dbReference>
<dbReference type="HOGENOM" id="CLU_134973_5_0_4"/>
<dbReference type="eggNOG" id="COG2608">
    <property type="taxonomic scope" value="Bacteria"/>
</dbReference>
<dbReference type="AlphaFoldDB" id="W0VA94"/>
<dbReference type="Gene3D" id="3.30.70.100">
    <property type="match status" value="1"/>
</dbReference>
<organism evidence="3 4">
    <name type="scientific">Janthinobacterium agaricidamnosum NBRC 102515 = DSM 9628</name>
    <dbReference type="NCBI Taxonomy" id="1349767"/>
    <lineage>
        <taxon>Bacteria</taxon>
        <taxon>Pseudomonadati</taxon>
        <taxon>Pseudomonadota</taxon>
        <taxon>Betaproteobacteria</taxon>
        <taxon>Burkholderiales</taxon>
        <taxon>Oxalobacteraceae</taxon>
        <taxon>Janthinobacterium</taxon>
    </lineage>
</organism>
<dbReference type="CDD" id="cd00371">
    <property type="entry name" value="HMA"/>
    <property type="match status" value="1"/>
</dbReference>
<evidence type="ECO:0000259" key="2">
    <source>
        <dbReference type="PROSITE" id="PS50846"/>
    </source>
</evidence>
<evidence type="ECO:0000313" key="4">
    <source>
        <dbReference type="Proteomes" id="UP000027604"/>
    </source>
</evidence>
<dbReference type="Proteomes" id="UP000027604">
    <property type="component" value="Chromosome I"/>
</dbReference>
<name>W0VA94_9BURK</name>